<organism evidence="1 2">
    <name type="scientific">Ignelater luminosus</name>
    <name type="common">Cucubano</name>
    <name type="synonym">Pyrophorus luminosus</name>
    <dbReference type="NCBI Taxonomy" id="2038154"/>
    <lineage>
        <taxon>Eukaryota</taxon>
        <taxon>Metazoa</taxon>
        <taxon>Ecdysozoa</taxon>
        <taxon>Arthropoda</taxon>
        <taxon>Hexapoda</taxon>
        <taxon>Insecta</taxon>
        <taxon>Pterygota</taxon>
        <taxon>Neoptera</taxon>
        <taxon>Endopterygota</taxon>
        <taxon>Coleoptera</taxon>
        <taxon>Polyphaga</taxon>
        <taxon>Elateriformia</taxon>
        <taxon>Elateroidea</taxon>
        <taxon>Elateridae</taxon>
        <taxon>Agrypninae</taxon>
        <taxon>Pyrophorini</taxon>
        <taxon>Ignelater</taxon>
    </lineage>
</organism>
<dbReference type="AlphaFoldDB" id="A0A8K0G9A8"/>
<dbReference type="OrthoDB" id="8061005at2759"/>
<dbReference type="PANTHER" id="PTHR33198">
    <property type="entry name" value="ANK_REP_REGION DOMAIN-CONTAINING PROTEIN-RELATED"/>
    <property type="match status" value="1"/>
</dbReference>
<protein>
    <recommendedName>
        <fullName evidence="3">Retrotransposon gag domain-containing protein</fullName>
    </recommendedName>
</protein>
<reference evidence="1" key="1">
    <citation type="submission" date="2019-08" db="EMBL/GenBank/DDBJ databases">
        <title>The genome of the North American firefly Photinus pyralis.</title>
        <authorList>
            <consortium name="Photinus pyralis genome working group"/>
            <person name="Fallon T.R."/>
            <person name="Sander Lower S.E."/>
            <person name="Weng J.-K."/>
        </authorList>
    </citation>
    <scope>NUCLEOTIDE SEQUENCE</scope>
    <source>
        <strain evidence="1">TRF0915ILg1</strain>
        <tissue evidence="1">Whole body</tissue>
    </source>
</reference>
<proteinExistence type="predicted"/>
<keyword evidence="2" id="KW-1185">Reference proteome</keyword>
<comment type="caution">
    <text evidence="1">The sequence shown here is derived from an EMBL/GenBank/DDBJ whole genome shotgun (WGS) entry which is preliminary data.</text>
</comment>
<accession>A0A8K0G9A8</accession>
<evidence type="ECO:0000313" key="2">
    <source>
        <dbReference type="Proteomes" id="UP000801492"/>
    </source>
</evidence>
<dbReference type="Proteomes" id="UP000801492">
    <property type="component" value="Unassembled WGS sequence"/>
</dbReference>
<sequence>MADSREISPIRMDGNVAENWRIWRSRFENYLKATEIKKKTAEVQCAQLLHLIGKEGFKIYKTFDIKEDEKDTFEVLLNKFDAHFLPKENLTYERYLFIMKRQQEGQILEDYITELVDQAQKCKLGDLHDGLIKCMIICGVRNEAIREKLLRNDSLTLEEAKEQAKIIEKSQEQSKQMGSTGEGATTVNTIKYNKNRIGNNRYKKTGRDVHNNACNFINNCTKCGKSQCK</sequence>
<dbReference type="EMBL" id="VTPC01051042">
    <property type="protein sequence ID" value="KAF2890506.1"/>
    <property type="molecule type" value="Genomic_DNA"/>
</dbReference>
<name>A0A8K0G9A8_IGNLU</name>
<gene>
    <name evidence="1" type="ORF">ILUMI_15667</name>
</gene>
<evidence type="ECO:0008006" key="3">
    <source>
        <dbReference type="Google" id="ProtNLM"/>
    </source>
</evidence>
<evidence type="ECO:0000313" key="1">
    <source>
        <dbReference type="EMBL" id="KAF2890506.1"/>
    </source>
</evidence>